<evidence type="ECO:0000313" key="3">
    <source>
        <dbReference type="Proteomes" id="UP001229421"/>
    </source>
</evidence>
<keyword evidence="1" id="KW-0812">Transmembrane</keyword>
<gene>
    <name evidence="2" type="ORF">QVD17_11994</name>
</gene>
<sequence length="70" mass="7408">MNRVSFGANVILRSSTLLENTSTVVVVIFAVSAVLTLLDACLISHAVGISGCRCFLPTVAIKSCSVMIFF</sequence>
<evidence type="ECO:0000313" key="2">
    <source>
        <dbReference type="EMBL" id="KAK1429776.1"/>
    </source>
</evidence>
<proteinExistence type="predicted"/>
<keyword evidence="1" id="KW-0472">Membrane</keyword>
<keyword evidence="1" id="KW-1133">Transmembrane helix</keyword>
<feature type="transmembrane region" description="Helical" evidence="1">
    <location>
        <begin position="22"/>
        <end position="43"/>
    </location>
</feature>
<organism evidence="2 3">
    <name type="scientific">Tagetes erecta</name>
    <name type="common">African marigold</name>
    <dbReference type="NCBI Taxonomy" id="13708"/>
    <lineage>
        <taxon>Eukaryota</taxon>
        <taxon>Viridiplantae</taxon>
        <taxon>Streptophyta</taxon>
        <taxon>Embryophyta</taxon>
        <taxon>Tracheophyta</taxon>
        <taxon>Spermatophyta</taxon>
        <taxon>Magnoliopsida</taxon>
        <taxon>eudicotyledons</taxon>
        <taxon>Gunneridae</taxon>
        <taxon>Pentapetalae</taxon>
        <taxon>asterids</taxon>
        <taxon>campanulids</taxon>
        <taxon>Asterales</taxon>
        <taxon>Asteraceae</taxon>
        <taxon>Asteroideae</taxon>
        <taxon>Heliantheae alliance</taxon>
        <taxon>Tageteae</taxon>
        <taxon>Tagetes</taxon>
    </lineage>
</organism>
<reference evidence="2" key="1">
    <citation type="journal article" date="2023" name="bioRxiv">
        <title>Improved chromosome-level genome assembly for marigold (Tagetes erecta).</title>
        <authorList>
            <person name="Jiang F."/>
            <person name="Yuan L."/>
            <person name="Wang S."/>
            <person name="Wang H."/>
            <person name="Xu D."/>
            <person name="Wang A."/>
            <person name="Fan W."/>
        </authorList>
    </citation>
    <scope>NUCLEOTIDE SEQUENCE</scope>
    <source>
        <strain evidence="2">WSJ</strain>
        <tissue evidence="2">Leaf</tissue>
    </source>
</reference>
<keyword evidence="3" id="KW-1185">Reference proteome</keyword>
<dbReference type="EMBL" id="JAUHHV010000003">
    <property type="protein sequence ID" value="KAK1429776.1"/>
    <property type="molecule type" value="Genomic_DNA"/>
</dbReference>
<evidence type="ECO:0000256" key="1">
    <source>
        <dbReference type="SAM" id="Phobius"/>
    </source>
</evidence>
<name>A0AAD8KZ15_TARER</name>
<dbReference type="Proteomes" id="UP001229421">
    <property type="component" value="Unassembled WGS sequence"/>
</dbReference>
<dbReference type="AlphaFoldDB" id="A0AAD8KZ15"/>
<accession>A0AAD8KZ15</accession>
<comment type="caution">
    <text evidence="2">The sequence shown here is derived from an EMBL/GenBank/DDBJ whole genome shotgun (WGS) entry which is preliminary data.</text>
</comment>
<protein>
    <submittedName>
        <fullName evidence="2">Uncharacterized protein</fullName>
    </submittedName>
</protein>